<dbReference type="InterPro" id="IPR024704">
    <property type="entry name" value="SMC"/>
</dbReference>
<dbReference type="PANTHER" id="PTHR43977">
    <property type="entry name" value="STRUCTURAL MAINTENANCE OF CHROMOSOMES PROTEIN 3"/>
    <property type="match status" value="1"/>
</dbReference>
<proteinExistence type="inferred from homology"/>
<feature type="coiled-coil region" evidence="9">
    <location>
        <begin position="426"/>
        <end position="470"/>
    </location>
</feature>
<dbReference type="InterPro" id="IPR003395">
    <property type="entry name" value="RecF/RecN/SMC_N"/>
</dbReference>
<evidence type="ECO:0000313" key="11">
    <source>
        <dbReference type="EMBL" id="RMX67011.1"/>
    </source>
</evidence>
<accession>A0A3M6VLU8</accession>
<dbReference type="OrthoDB" id="431497at2759"/>
<comment type="similarity">
    <text evidence="2">Belongs to the SMC family. SMC3 subfamily.</text>
</comment>
<dbReference type="Proteomes" id="UP000282087">
    <property type="component" value="Unassembled WGS sequence"/>
</dbReference>
<comment type="subcellular location">
    <subcellularLocation>
        <location evidence="1 8">Nucleus</location>
    </subcellularLocation>
</comment>
<dbReference type="EMBL" id="QLLG01000180">
    <property type="protein sequence ID" value="RMX67011.1"/>
    <property type="molecule type" value="Genomic_DNA"/>
</dbReference>
<evidence type="ECO:0000256" key="1">
    <source>
        <dbReference type="ARBA" id="ARBA00004123"/>
    </source>
</evidence>
<feature type="coiled-coil region" evidence="9">
    <location>
        <begin position="187"/>
        <end position="253"/>
    </location>
</feature>
<dbReference type="CDD" id="cd03272">
    <property type="entry name" value="ABC_SMC3_euk"/>
    <property type="match status" value="1"/>
</dbReference>
<keyword evidence="5 9" id="KW-0175">Coiled coil</keyword>
<evidence type="ECO:0000256" key="6">
    <source>
        <dbReference type="ARBA" id="ARBA00023242"/>
    </source>
</evidence>
<evidence type="ECO:0000256" key="9">
    <source>
        <dbReference type="SAM" id="Coils"/>
    </source>
</evidence>
<reference evidence="11 12" key="1">
    <citation type="submission" date="2018-06" db="EMBL/GenBank/DDBJ databases">
        <title>Comparative genomics of downy mildews reveals potential adaptations to biotrophy.</title>
        <authorList>
            <person name="Fletcher K."/>
            <person name="Klosterman S.J."/>
            <person name="Derevnina L."/>
            <person name="Martin F."/>
            <person name="Koike S."/>
            <person name="Reyes Chin-Wo S."/>
            <person name="Mou B."/>
            <person name="Michelmore R."/>
        </authorList>
    </citation>
    <scope>NUCLEOTIDE SEQUENCE [LARGE SCALE GENOMIC DNA]</scope>
    <source>
        <strain evidence="11 12">R14</strain>
    </source>
</reference>
<dbReference type="GO" id="GO:0005634">
    <property type="term" value="C:nucleus"/>
    <property type="evidence" value="ECO:0007669"/>
    <property type="project" value="UniProtKB-SubCell"/>
</dbReference>
<evidence type="ECO:0000256" key="8">
    <source>
        <dbReference type="PIRNR" id="PIRNR005719"/>
    </source>
</evidence>
<dbReference type="SMART" id="SM00968">
    <property type="entry name" value="SMC_hinge"/>
    <property type="match status" value="1"/>
</dbReference>
<keyword evidence="6 8" id="KW-0539">Nucleus</keyword>
<keyword evidence="12" id="KW-1185">Reference proteome</keyword>
<dbReference type="InterPro" id="IPR041741">
    <property type="entry name" value="SMC3_ABC_euk"/>
</dbReference>
<sequence length="1213" mass="140038">MHIKQVIVCGFRSYKDQVAVEPFSDQHNVVIGRNGTGKSNFFDAIRFGLLTSRFANLRPDERQALLHEGSGKHVMSAYVEILFDNKDGRLPVDDEEVVLRRTIGVKKDEFFLNRKHITKSDVVHLLESAGFSRSNPYYIVQQGKVNALAVMRERERLELLKEVAGTKVYEDQRVKSLKILQETQLQRDKIQEVVRYIEERLSELEEEKEELKEYQQLDREQRALEYTMHEKELQNVREEIENIDKERQRESAVATELHEKLMHVRAEISRIESDSRTKKQDVVQLMEEKKSREEERKELMEARFKLEMQVDELKEQIHTDGKQRSAVSKEVEVVKREIEAKQAQLSNEILPALQQAEKAHDLIARNLQECRAQSEHLIAKQGRKSQFHTQQQRDDYLQREIIDIEGLVRRKESDTASIKHSTEGLVLSIEESERTLQQQIEELREHRVRVDDVGTEVLRLKEQRNILNEERKAKWREDNQISYNERELKKKLSDGENALQSTMGYGVRRGLQAVREMQDRIRGIYGPLIDLVKPVDERYCIAADEAAGGALFHVVVDTDDTAARIMQELDKKNLGRLTFLPLSRLKVKDHFDYPRNDDVVALIEKLEYPAEVRKGVMAAFGKKLLCRDLDACGRYAEQTNMDCLTLDGDMVHRRGALNGGYKDPRRSRTRAMMEVKQAQLDLESVMKKARRVKAEAQKADQKVTGVISEIQKLEAEKHRAISAHERLCSEISQRKNHIAAQKENLAQRKRSCEFQEREINDLVSRIESLRSELLSPMQDTLTADEQKLLHSLSAKVKLLEAEEQDQRQRLEDIRSQKEGIRTVLDENLIRRETELAKQLGEGIEELAINEREENLKAKQIDLLDASRLVDDNTLLLKELEQKIETLQQETTNGNRQLDALNGQDVLLSDQIQQETRRTEKVLNKRRRLLKKRDDTTRDIRELGTLPISELDKFKALSYQDVIKQFKRRTEKLKKYSHVNKKALNQFMSFNEQRATLLERKKEIDDAYNSIKDLIDVLDKRKDEAIFRTFKGVAGFFSEVFRELVPTGEGKMILVGADTNQISNINGGDPSQESNVDTYSGVQIKVNFRGEGDSYLMQQLSGGQKALVALAFIFAIQRVDPAPFYLFDEIDQALDSTHRAAVAALIHRQAHSKESPAQFITSTFRPELVNIADKRYGIGYQNKISNVYSMTKDESLDFISNIMAEEEGVAGSKV</sequence>
<dbReference type="InterPro" id="IPR036277">
    <property type="entry name" value="SMC_hinge_sf"/>
</dbReference>
<dbReference type="VEuPathDB" id="FungiDB:DD237_002804"/>
<dbReference type="GO" id="GO:0051301">
    <property type="term" value="P:cell division"/>
    <property type="evidence" value="ECO:0007669"/>
    <property type="project" value="UniProtKB-KW"/>
</dbReference>
<dbReference type="Pfam" id="PF02463">
    <property type="entry name" value="SMC_N"/>
    <property type="match status" value="1"/>
</dbReference>
<evidence type="ECO:0000259" key="10">
    <source>
        <dbReference type="SMART" id="SM00968"/>
    </source>
</evidence>
<evidence type="ECO:0000256" key="2">
    <source>
        <dbReference type="ARBA" id="ARBA00005917"/>
    </source>
</evidence>
<dbReference type="FunFam" id="3.40.50.300:FF:000424">
    <property type="entry name" value="Structural maintenance of chromosomes 3"/>
    <property type="match status" value="1"/>
</dbReference>
<keyword evidence="4" id="KW-0498">Mitosis</keyword>
<feature type="domain" description="SMC hinge" evidence="10">
    <location>
        <begin position="522"/>
        <end position="636"/>
    </location>
</feature>
<keyword evidence="7" id="KW-0131">Cell cycle</keyword>
<dbReference type="GO" id="GO:0016887">
    <property type="term" value="F:ATP hydrolysis activity"/>
    <property type="evidence" value="ECO:0007669"/>
    <property type="project" value="InterPro"/>
</dbReference>
<organism evidence="11 12">
    <name type="scientific">Peronospora effusa</name>
    <dbReference type="NCBI Taxonomy" id="542832"/>
    <lineage>
        <taxon>Eukaryota</taxon>
        <taxon>Sar</taxon>
        <taxon>Stramenopiles</taxon>
        <taxon>Oomycota</taxon>
        <taxon>Peronosporomycetes</taxon>
        <taxon>Peronosporales</taxon>
        <taxon>Peronosporaceae</taxon>
        <taxon>Peronospora</taxon>
    </lineage>
</organism>
<dbReference type="PIRSF" id="PIRSF005719">
    <property type="entry name" value="SMC"/>
    <property type="match status" value="1"/>
</dbReference>
<feature type="coiled-coil region" evidence="9">
    <location>
        <begin position="282"/>
        <end position="373"/>
    </location>
</feature>
<dbReference type="SUPFAM" id="SSF52540">
    <property type="entry name" value="P-loop containing nucleoside triphosphate hydrolases"/>
    <property type="match status" value="2"/>
</dbReference>
<dbReference type="SUPFAM" id="SSF75553">
    <property type="entry name" value="Smc hinge domain"/>
    <property type="match status" value="1"/>
</dbReference>
<dbReference type="AlphaFoldDB" id="A0A3M6VLU8"/>
<dbReference type="Pfam" id="PF06470">
    <property type="entry name" value="SMC_hinge"/>
    <property type="match status" value="1"/>
</dbReference>
<evidence type="ECO:0000256" key="5">
    <source>
        <dbReference type="ARBA" id="ARBA00023054"/>
    </source>
</evidence>
<comment type="caution">
    <text evidence="11">The sequence shown here is derived from an EMBL/GenBank/DDBJ whole genome shotgun (WGS) entry which is preliminary data.</text>
</comment>
<dbReference type="Gene3D" id="3.40.50.300">
    <property type="entry name" value="P-loop containing nucleotide triphosphate hydrolases"/>
    <property type="match status" value="2"/>
</dbReference>
<evidence type="ECO:0000313" key="12">
    <source>
        <dbReference type="Proteomes" id="UP000282087"/>
    </source>
</evidence>
<dbReference type="InterPro" id="IPR027417">
    <property type="entry name" value="P-loop_NTPase"/>
</dbReference>
<dbReference type="STRING" id="542832.A0A3M6VLU8"/>
<dbReference type="Gene3D" id="3.30.70.1620">
    <property type="match status" value="1"/>
</dbReference>
<gene>
    <name evidence="11" type="ORF">DD238_002845</name>
</gene>
<evidence type="ECO:0000256" key="3">
    <source>
        <dbReference type="ARBA" id="ARBA00022618"/>
    </source>
</evidence>
<dbReference type="InterPro" id="IPR010935">
    <property type="entry name" value="SMC_hinge"/>
</dbReference>
<dbReference type="GO" id="GO:0051276">
    <property type="term" value="P:chromosome organization"/>
    <property type="evidence" value="ECO:0007669"/>
    <property type="project" value="InterPro"/>
</dbReference>
<dbReference type="GO" id="GO:0005524">
    <property type="term" value="F:ATP binding"/>
    <property type="evidence" value="ECO:0007669"/>
    <property type="project" value="InterPro"/>
</dbReference>
<keyword evidence="3" id="KW-0132">Cell division</keyword>
<evidence type="ECO:0000256" key="7">
    <source>
        <dbReference type="ARBA" id="ARBA00023306"/>
    </source>
</evidence>
<protein>
    <recommendedName>
        <fullName evidence="8">Structural maintenance of chromosomes protein</fullName>
    </recommendedName>
</protein>
<dbReference type="Gene3D" id="1.20.1060.20">
    <property type="match status" value="1"/>
</dbReference>
<dbReference type="GO" id="GO:0005694">
    <property type="term" value="C:chromosome"/>
    <property type="evidence" value="ECO:0007669"/>
    <property type="project" value="InterPro"/>
</dbReference>
<evidence type="ECO:0000256" key="4">
    <source>
        <dbReference type="ARBA" id="ARBA00022776"/>
    </source>
</evidence>
<name>A0A3M6VLU8_9STRA</name>
<feature type="coiled-coil region" evidence="9">
    <location>
        <begin position="869"/>
        <end position="903"/>
    </location>
</feature>
<feature type="coiled-coil region" evidence="9">
    <location>
        <begin position="675"/>
        <end position="816"/>
    </location>
</feature>